<dbReference type="Proteomes" id="UP001059836">
    <property type="component" value="Chromosome"/>
</dbReference>
<dbReference type="SUPFAM" id="SSF50891">
    <property type="entry name" value="Cyclophilin-like"/>
    <property type="match status" value="1"/>
</dbReference>
<feature type="domain" description="Cyclophilin-like" evidence="3">
    <location>
        <begin position="65"/>
        <end position="168"/>
    </location>
</feature>
<dbReference type="Gene3D" id="2.40.100.20">
    <property type="match status" value="1"/>
</dbReference>
<evidence type="ECO:0000313" key="4">
    <source>
        <dbReference type="EMBL" id="QHN37371.1"/>
    </source>
</evidence>
<organism evidence="4 5">
    <name type="scientific">Gordonia pseudamarae</name>
    <dbReference type="NCBI Taxonomy" id="2831662"/>
    <lineage>
        <taxon>Bacteria</taxon>
        <taxon>Bacillati</taxon>
        <taxon>Actinomycetota</taxon>
        <taxon>Actinomycetes</taxon>
        <taxon>Mycobacteriales</taxon>
        <taxon>Gordoniaceae</taxon>
        <taxon>Gordonia</taxon>
    </lineage>
</organism>
<dbReference type="InterPro" id="IPR029000">
    <property type="entry name" value="Cyclophilin-like_dom_sf"/>
</dbReference>
<proteinExistence type="predicted"/>
<keyword evidence="5" id="KW-1185">Reference proteome</keyword>
<sequence>MRSSAIAAASAVLVLAVAGCSGPADDQDATNGASSPAATGAGPAPSSSQDRESEQGVVGTVVRFTAGDASVDVTIEEDTPATRDFLSLLPMTLELEDFDVSEKIAYLPRELDWDGTPGSDPEDGDLIYYTPWGNIGFFYDATNMGHSDQVLHLGSYDATESELAEFEGKQTTVETVD</sequence>
<dbReference type="InterPro" id="IPR041183">
    <property type="entry name" value="Cyclophilin-like"/>
</dbReference>
<dbReference type="Pfam" id="PF18050">
    <property type="entry name" value="Cyclophil_like2"/>
    <property type="match status" value="1"/>
</dbReference>
<feature type="signal peptide" evidence="2">
    <location>
        <begin position="1"/>
        <end position="26"/>
    </location>
</feature>
<protein>
    <recommendedName>
        <fullName evidence="3">Cyclophilin-like domain-containing protein</fullName>
    </recommendedName>
</protein>
<dbReference type="PROSITE" id="PS51257">
    <property type="entry name" value="PROKAR_LIPOPROTEIN"/>
    <property type="match status" value="1"/>
</dbReference>
<reference evidence="4" key="1">
    <citation type="journal article" date="2021" name="Nat. Microbiol.">
        <title>Cocultivation of an ultrasmall environmental parasitic bacterium with lytic ability against bacteria associated with wastewater foams.</title>
        <authorList>
            <person name="Batinovic S."/>
            <person name="Rose J.J.A."/>
            <person name="Ratcliffe J."/>
            <person name="Seviour R.J."/>
            <person name="Petrovski S."/>
        </authorList>
    </citation>
    <scope>NUCLEOTIDE SEQUENCE</scope>
    <source>
        <strain evidence="4">CON9</strain>
    </source>
</reference>
<evidence type="ECO:0000259" key="3">
    <source>
        <dbReference type="Pfam" id="PF18050"/>
    </source>
</evidence>
<feature type="compositionally biased region" description="Low complexity" evidence="1">
    <location>
        <begin position="32"/>
        <end position="48"/>
    </location>
</feature>
<feature type="chain" id="PRO_5045815650" description="Cyclophilin-like domain-containing protein" evidence="2">
    <location>
        <begin position="27"/>
        <end position="177"/>
    </location>
</feature>
<keyword evidence="2" id="KW-0732">Signal</keyword>
<accession>A0ABX6IQ73</accession>
<dbReference type="EMBL" id="CP045809">
    <property type="protein sequence ID" value="QHN37371.1"/>
    <property type="molecule type" value="Genomic_DNA"/>
</dbReference>
<evidence type="ECO:0000313" key="5">
    <source>
        <dbReference type="Proteomes" id="UP001059836"/>
    </source>
</evidence>
<name>A0ABX6IQ73_9ACTN</name>
<evidence type="ECO:0000256" key="1">
    <source>
        <dbReference type="SAM" id="MobiDB-lite"/>
    </source>
</evidence>
<gene>
    <name evidence="4" type="ORF">GII31_05790</name>
</gene>
<feature type="region of interest" description="Disordered" evidence="1">
    <location>
        <begin position="23"/>
        <end position="56"/>
    </location>
</feature>
<evidence type="ECO:0000256" key="2">
    <source>
        <dbReference type="SAM" id="SignalP"/>
    </source>
</evidence>